<feature type="region of interest" description="Disordered" evidence="1">
    <location>
        <begin position="77"/>
        <end position="105"/>
    </location>
</feature>
<dbReference type="SMART" id="SM00530">
    <property type="entry name" value="HTH_XRE"/>
    <property type="match status" value="1"/>
</dbReference>
<dbReference type="AlphaFoldDB" id="A0A7Y9DWL0"/>
<keyword evidence="4" id="KW-1185">Reference proteome</keyword>
<evidence type="ECO:0000259" key="2">
    <source>
        <dbReference type="PROSITE" id="PS50943"/>
    </source>
</evidence>
<organism evidence="3 4">
    <name type="scientific">Actinomycetospora corticicola</name>
    <dbReference type="NCBI Taxonomy" id="663602"/>
    <lineage>
        <taxon>Bacteria</taxon>
        <taxon>Bacillati</taxon>
        <taxon>Actinomycetota</taxon>
        <taxon>Actinomycetes</taxon>
        <taxon>Pseudonocardiales</taxon>
        <taxon>Pseudonocardiaceae</taxon>
        <taxon>Actinomycetospora</taxon>
    </lineage>
</organism>
<proteinExistence type="predicted"/>
<evidence type="ECO:0000313" key="3">
    <source>
        <dbReference type="EMBL" id="NYD36765.1"/>
    </source>
</evidence>
<dbReference type="Pfam" id="PF13560">
    <property type="entry name" value="HTH_31"/>
    <property type="match status" value="1"/>
</dbReference>
<dbReference type="GO" id="GO:0003677">
    <property type="term" value="F:DNA binding"/>
    <property type="evidence" value="ECO:0007669"/>
    <property type="project" value="InterPro"/>
</dbReference>
<dbReference type="Proteomes" id="UP000535890">
    <property type="component" value="Unassembled WGS sequence"/>
</dbReference>
<feature type="domain" description="HTH cro/C1-type" evidence="2">
    <location>
        <begin position="32"/>
        <end position="79"/>
    </location>
</feature>
<evidence type="ECO:0000313" key="4">
    <source>
        <dbReference type="Proteomes" id="UP000535890"/>
    </source>
</evidence>
<sequence>MTSAAVDEGTLPRGLFTKWVAGEFRAQLGRTGMSQRGLARALGVTPPWVNERLSGRHAMSTDDMERIAGVLNTTPLDVLTGQTRPPGPIPPAPSATEADESSTHR</sequence>
<dbReference type="InterPro" id="IPR001387">
    <property type="entry name" value="Cro/C1-type_HTH"/>
</dbReference>
<protein>
    <submittedName>
        <fullName evidence="3">Transcriptional regulator with XRE-family HTH domain</fullName>
    </submittedName>
</protein>
<comment type="caution">
    <text evidence="3">The sequence shown here is derived from an EMBL/GenBank/DDBJ whole genome shotgun (WGS) entry which is preliminary data.</text>
</comment>
<dbReference type="SUPFAM" id="SSF47413">
    <property type="entry name" value="lambda repressor-like DNA-binding domains"/>
    <property type="match status" value="1"/>
</dbReference>
<dbReference type="InterPro" id="IPR010982">
    <property type="entry name" value="Lambda_DNA-bd_dom_sf"/>
</dbReference>
<gene>
    <name evidence="3" type="ORF">BJ983_002867</name>
</gene>
<dbReference type="RefSeq" id="WP_179794391.1">
    <property type="nucleotide sequence ID" value="NZ_BAABHP010000021.1"/>
</dbReference>
<dbReference type="PROSITE" id="PS50943">
    <property type="entry name" value="HTH_CROC1"/>
    <property type="match status" value="1"/>
</dbReference>
<accession>A0A7Y9DWL0</accession>
<name>A0A7Y9DWL0_9PSEU</name>
<dbReference type="Gene3D" id="1.10.260.40">
    <property type="entry name" value="lambda repressor-like DNA-binding domains"/>
    <property type="match status" value="1"/>
</dbReference>
<dbReference type="EMBL" id="JACCBN010000001">
    <property type="protein sequence ID" value="NYD36765.1"/>
    <property type="molecule type" value="Genomic_DNA"/>
</dbReference>
<evidence type="ECO:0000256" key="1">
    <source>
        <dbReference type="SAM" id="MobiDB-lite"/>
    </source>
</evidence>
<reference evidence="3 4" key="1">
    <citation type="submission" date="2020-07" db="EMBL/GenBank/DDBJ databases">
        <title>Sequencing the genomes of 1000 actinobacteria strains.</title>
        <authorList>
            <person name="Klenk H.-P."/>
        </authorList>
    </citation>
    <scope>NUCLEOTIDE SEQUENCE [LARGE SCALE GENOMIC DNA]</scope>
    <source>
        <strain evidence="3 4">DSM 45772</strain>
    </source>
</reference>
<dbReference type="CDD" id="cd00093">
    <property type="entry name" value="HTH_XRE"/>
    <property type="match status" value="1"/>
</dbReference>